<feature type="domain" description="Thioredoxin" evidence="7">
    <location>
        <begin position="63"/>
        <end position="235"/>
    </location>
</feature>
<evidence type="ECO:0000256" key="1">
    <source>
        <dbReference type="ARBA" id="ARBA00004196"/>
    </source>
</evidence>
<dbReference type="PROSITE" id="PS51352">
    <property type="entry name" value="THIOREDOXIN_2"/>
    <property type="match status" value="1"/>
</dbReference>
<sequence>MNRFILLSLVICLALSLANSPVLFAQTANENAGNAEAKAADGKNSEENVDEEQVAETEAIEPLTIGSKAPDLDIEHWIHDGNGAFDPVTKFEKNKVYVVEFWATWCGPCIAAMPHVVALQKEYADRGVQIVSVSTEPLETIEKFLQREVPGAKSSDNSAQTFDDLTRSYCLTTDPDRSTSKTYMEAASQNGIPCAFLVGKSGLVEWIGHPMSMDEPLAKVVNDDWDREAFAEEFKEDQRADRIFQEFVKAMRSNKTDQALKILDEYIAEGKLASRVSQMQMVKMQVLAGDDSRADELTAYVHHLLADESLDAEAVNRLGWTVARYANAGKISDEDTVRAALKKTQSILADAGDSKPFVMDTIAHLQFALGDKAAAIATQTEAVELAEESRKPRLQRFLDELTAEPVAEDDSPTESTPEKTSEKSGE</sequence>
<evidence type="ECO:0000256" key="6">
    <source>
        <dbReference type="SAM" id="SignalP"/>
    </source>
</evidence>
<comment type="caution">
    <text evidence="8">The sequence shown here is derived from an EMBL/GenBank/DDBJ whole genome shotgun (WGS) entry which is preliminary data.</text>
</comment>
<evidence type="ECO:0000256" key="2">
    <source>
        <dbReference type="ARBA" id="ARBA00022748"/>
    </source>
</evidence>
<evidence type="ECO:0000256" key="4">
    <source>
        <dbReference type="ARBA" id="ARBA00023284"/>
    </source>
</evidence>
<dbReference type="InterPro" id="IPR050553">
    <property type="entry name" value="Thioredoxin_ResA/DsbE_sf"/>
</dbReference>
<dbReference type="Gene3D" id="3.40.30.10">
    <property type="entry name" value="Glutaredoxin"/>
    <property type="match status" value="1"/>
</dbReference>
<gene>
    <name evidence="8" type="ORF">GCM10023156_43660</name>
</gene>
<keyword evidence="2" id="KW-0201">Cytochrome c-type biogenesis</keyword>
<evidence type="ECO:0000313" key="8">
    <source>
        <dbReference type="EMBL" id="GAA4461304.1"/>
    </source>
</evidence>
<organism evidence="8 9">
    <name type="scientific">Novipirellula rosea</name>
    <dbReference type="NCBI Taxonomy" id="1031540"/>
    <lineage>
        <taxon>Bacteria</taxon>
        <taxon>Pseudomonadati</taxon>
        <taxon>Planctomycetota</taxon>
        <taxon>Planctomycetia</taxon>
        <taxon>Pirellulales</taxon>
        <taxon>Pirellulaceae</taxon>
        <taxon>Novipirellula</taxon>
    </lineage>
</organism>
<protein>
    <submittedName>
        <fullName evidence="8">Redoxin domain-containing protein</fullName>
    </submittedName>
</protein>
<dbReference type="Proteomes" id="UP001500840">
    <property type="component" value="Unassembled WGS sequence"/>
</dbReference>
<dbReference type="InterPro" id="IPR036249">
    <property type="entry name" value="Thioredoxin-like_sf"/>
</dbReference>
<dbReference type="PANTHER" id="PTHR42852:SF6">
    <property type="entry name" value="THIOL:DISULFIDE INTERCHANGE PROTEIN DSBE"/>
    <property type="match status" value="1"/>
</dbReference>
<evidence type="ECO:0000313" key="9">
    <source>
        <dbReference type="Proteomes" id="UP001500840"/>
    </source>
</evidence>
<keyword evidence="6" id="KW-0732">Signal</keyword>
<dbReference type="CDD" id="cd02966">
    <property type="entry name" value="TlpA_like_family"/>
    <property type="match status" value="1"/>
</dbReference>
<feature type="compositionally biased region" description="Basic and acidic residues" evidence="5">
    <location>
        <begin position="416"/>
        <end position="426"/>
    </location>
</feature>
<keyword evidence="9" id="KW-1185">Reference proteome</keyword>
<evidence type="ECO:0000256" key="5">
    <source>
        <dbReference type="SAM" id="MobiDB-lite"/>
    </source>
</evidence>
<keyword evidence="3" id="KW-1015">Disulfide bond</keyword>
<accession>A0ABP8N871</accession>
<feature type="signal peptide" evidence="6">
    <location>
        <begin position="1"/>
        <end position="25"/>
    </location>
</feature>
<name>A0ABP8N871_9BACT</name>
<evidence type="ECO:0000259" key="7">
    <source>
        <dbReference type="PROSITE" id="PS51352"/>
    </source>
</evidence>
<feature type="region of interest" description="Disordered" evidence="5">
    <location>
        <begin position="384"/>
        <end position="426"/>
    </location>
</feature>
<dbReference type="Pfam" id="PF00578">
    <property type="entry name" value="AhpC-TSA"/>
    <property type="match status" value="1"/>
</dbReference>
<evidence type="ECO:0000256" key="3">
    <source>
        <dbReference type="ARBA" id="ARBA00023157"/>
    </source>
</evidence>
<keyword evidence="4" id="KW-0676">Redox-active center</keyword>
<feature type="compositionally biased region" description="Basic and acidic residues" evidence="5">
    <location>
        <begin position="387"/>
        <end position="399"/>
    </location>
</feature>
<dbReference type="SUPFAM" id="SSF52833">
    <property type="entry name" value="Thioredoxin-like"/>
    <property type="match status" value="1"/>
</dbReference>
<reference evidence="9" key="1">
    <citation type="journal article" date="2019" name="Int. J. Syst. Evol. Microbiol.">
        <title>The Global Catalogue of Microorganisms (GCM) 10K type strain sequencing project: providing services to taxonomists for standard genome sequencing and annotation.</title>
        <authorList>
            <consortium name="The Broad Institute Genomics Platform"/>
            <consortium name="The Broad Institute Genome Sequencing Center for Infectious Disease"/>
            <person name="Wu L."/>
            <person name="Ma J."/>
        </authorList>
    </citation>
    <scope>NUCLEOTIDE SEQUENCE [LARGE SCALE GENOMIC DNA]</scope>
    <source>
        <strain evidence="9">JCM 17759</strain>
    </source>
</reference>
<dbReference type="InterPro" id="IPR000866">
    <property type="entry name" value="AhpC/TSA"/>
</dbReference>
<dbReference type="PANTHER" id="PTHR42852">
    <property type="entry name" value="THIOL:DISULFIDE INTERCHANGE PROTEIN DSBE"/>
    <property type="match status" value="1"/>
</dbReference>
<feature type="chain" id="PRO_5046809197" evidence="6">
    <location>
        <begin position="26"/>
        <end position="426"/>
    </location>
</feature>
<proteinExistence type="predicted"/>
<dbReference type="EMBL" id="BAABGA010000054">
    <property type="protein sequence ID" value="GAA4461304.1"/>
    <property type="molecule type" value="Genomic_DNA"/>
</dbReference>
<dbReference type="InterPro" id="IPR013766">
    <property type="entry name" value="Thioredoxin_domain"/>
</dbReference>
<dbReference type="RefSeq" id="WP_345325474.1">
    <property type="nucleotide sequence ID" value="NZ_BAABGA010000054.1"/>
</dbReference>
<comment type="subcellular location">
    <subcellularLocation>
        <location evidence="1">Cell envelope</location>
    </subcellularLocation>
</comment>